<dbReference type="InterPro" id="IPR001623">
    <property type="entry name" value="DnaJ_domain"/>
</dbReference>
<dbReference type="CDD" id="cd06257">
    <property type="entry name" value="DnaJ"/>
    <property type="match status" value="1"/>
</dbReference>
<dbReference type="InterPro" id="IPR012724">
    <property type="entry name" value="DnaJ"/>
</dbReference>
<evidence type="ECO:0000256" key="8">
    <source>
        <dbReference type="SAM" id="MobiDB-lite"/>
    </source>
</evidence>
<dbReference type="Pfam" id="PF00684">
    <property type="entry name" value="DnaJ_CXXCXGXG"/>
    <property type="match status" value="1"/>
</dbReference>
<dbReference type="InterPro" id="IPR036410">
    <property type="entry name" value="HSP_DnaJ_Cys-rich_dom_sf"/>
</dbReference>
<reference evidence="11" key="1">
    <citation type="submission" date="2020-05" db="EMBL/GenBank/DDBJ databases">
        <title>Phylogenomic resolution of chytrid fungi.</title>
        <authorList>
            <person name="Stajich J.E."/>
            <person name="Amses K."/>
            <person name="Simmons R."/>
            <person name="Seto K."/>
            <person name="Myers J."/>
            <person name="Bonds A."/>
            <person name="Quandt C.A."/>
            <person name="Barry K."/>
            <person name="Liu P."/>
            <person name="Grigoriev I."/>
            <person name="Longcore J.E."/>
            <person name="James T.Y."/>
        </authorList>
    </citation>
    <scope>NUCLEOTIDE SEQUENCE</scope>
    <source>
        <strain evidence="11">JEL0513</strain>
    </source>
</reference>
<dbReference type="PRINTS" id="PR00625">
    <property type="entry name" value="JDOMAIN"/>
</dbReference>
<feature type="zinc finger region" description="CR-type" evidence="7">
    <location>
        <begin position="154"/>
        <end position="234"/>
    </location>
</feature>
<dbReference type="InterPro" id="IPR008971">
    <property type="entry name" value="HSP40/DnaJ_pept-bd"/>
</dbReference>
<dbReference type="PROSITE" id="PS00636">
    <property type="entry name" value="DNAJ_1"/>
    <property type="match status" value="1"/>
</dbReference>
<feature type="compositionally biased region" description="Basic and acidic residues" evidence="8">
    <location>
        <begin position="405"/>
        <end position="416"/>
    </location>
</feature>
<dbReference type="InterPro" id="IPR001305">
    <property type="entry name" value="HSP_DnaJ_Cys-rich_dom"/>
</dbReference>
<dbReference type="CDD" id="cd10719">
    <property type="entry name" value="DnaJ_zf"/>
    <property type="match status" value="1"/>
</dbReference>
<protein>
    <recommendedName>
        <fullName evidence="6">DnaJ homolog 1, mitochondrial</fullName>
    </recommendedName>
</protein>
<comment type="caution">
    <text evidence="11">The sequence shown here is derived from an EMBL/GenBank/DDBJ whole genome shotgun (WGS) entry which is preliminary data.</text>
</comment>
<keyword evidence="5" id="KW-0143">Chaperone</keyword>
<evidence type="ECO:0000259" key="9">
    <source>
        <dbReference type="PROSITE" id="PS50076"/>
    </source>
</evidence>
<dbReference type="PANTHER" id="PTHR43096:SF52">
    <property type="entry name" value="DNAJ HOMOLOG 1, MITOCHONDRIAL-RELATED"/>
    <property type="match status" value="1"/>
</dbReference>
<feature type="domain" description="CR-type" evidence="10">
    <location>
        <begin position="154"/>
        <end position="234"/>
    </location>
</feature>
<evidence type="ECO:0000256" key="3">
    <source>
        <dbReference type="ARBA" id="ARBA00022771"/>
    </source>
</evidence>
<keyword evidence="12" id="KW-1185">Reference proteome</keyword>
<dbReference type="CDD" id="cd10747">
    <property type="entry name" value="DnaJ_C"/>
    <property type="match status" value="1"/>
</dbReference>
<dbReference type="Gene3D" id="1.10.287.110">
    <property type="entry name" value="DnaJ domain"/>
    <property type="match status" value="1"/>
</dbReference>
<dbReference type="SMART" id="SM00271">
    <property type="entry name" value="DnaJ"/>
    <property type="match status" value="1"/>
</dbReference>
<dbReference type="GO" id="GO:0042026">
    <property type="term" value="P:protein refolding"/>
    <property type="evidence" value="ECO:0007669"/>
    <property type="project" value="TreeGrafter"/>
</dbReference>
<dbReference type="Gene3D" id="2.60.260.20">
    <property type="entry name" value="Urease metallochaperone UreE, N-terminal domain"/>
    <property type="match status" value="2"/>
</dbReference>
<dbReference type="Pfam" id="PF00226">
    <property type="entry name" value="DnaJ"/>
    <property type="match status" value="1"/>
</dbReference>
<dbReference type="Pfam" id="PF01556">
    <property type="entry name" value="DnaJ_C"/>
    <property type="match status" value="1"/>
</dbReference>
<evidence type="ECO:0000256" key="4">
    <source>
        <dbReference type="ARBA" id="ARBA00022833"/>
    </source>
</evidence>
<accession>A0AAD5T748</accession>
<dbReference type="InterPro" id="IPR018253">
    <property type="entry name" value="DnaJ_domain_CS"/>
</dbReference>
<dbReference type="GO" id="GO:0009408">
    <property type="term" value="P:response to heat"/>
    <property type="evidence" value="ECO:0007669"/>
    <property type="project" value="InterPro"/>
</dbReference>
<dbReference type="FunFam" id="2.10.230.10:FF:000001">
    <property type="entry name" value="DnaJ subfamily A member 2"/>
    <property type="match status" value="1"/>
</dbReference>
<dbReference type="SUPFAM" id="SSF57938">
    <property type="entry name" value="DnaJ/Hsp40 cysteine-rich domain"/>
    <property type="match status" value="1"/>
</dbReference>
<feature type="domain" description="J" evidence="9">
    <location>
        <begin position="7"/>
        <end position="71"/>
    </location>
</feature>
<keyword evidence="1 7" id="KW-0479">Metal-binding</keyword>
<organism evidence="11 12">
    <name type="scientific">Physocladia obscura</name>
    <dbReference type="NCBI Taxonomy" id="109957"/>
    <lineage>
        <taxon>Eukaryota</taxon>
        <taxon>Fungi</taxon>
        <taxon>Fungi incertae sedis</taxon>
        <taxon>Chytridiomycota</taxon>
        <taxon>Chytridiomycota incertae sedis</taxon>
        <taxon>Chytridiomycetes</taxon>
        <taxon>Chytridiales</taxon>
        <taxon>Chytriomycetaceae</taxon>
        <taxon>Physocladia</taxon>
    </lineage>
</organism>
<dbReference type="SUPFAM" id="SSF49493">
    <property type="entry name" value="HSP40/DnaJ peptide-binding domain"/>
    <property type="match status" value="2"/>
</dbReference>
<feature type="compositionally biased region" description="Low complexity" evidence="8">
    <location>
        <begin position="389"/>
        <end position="400"/>
    </location>
</feature>
<dbReference type="EMBL" id="JADGJH010000719">
    <property type="protein sequence ID" value="KAJ3123748.1"/>
    <property type="molecule type" value="Genomic_DNA"/>
</dbReference>
<dbReference type="GO" id="GO:0008270">
    <property type="term" value="F:zinc ion binding"/>
    <property type="evidence" value="ECO:0007669"/>
    <property type="project" value="UniProtKB-KW"/>
</dbReference>
<dbReference type="PANTHER" id="PTHR43096">
    <property type="entry name" value="DNAJ HOMOLOG 1, MITOCHONDRIAL-RELATED"/>
    <property type="match status" value="1"/>
</dbReference>
<sequence length="416" mass="43897">MQLSKKDPYDLLGVSKSASASEIKKAYYQQAKQWHPDTNKEPTAKDKFQEIQQAYDILSDENKKAAYDAHGHVDPSEGFAGGPSAGAGGFPGGFEGGFPHGFSGGFGGFGGGGSNPFEELFRNFGGGQAGETMSQSGRNVNISTRISFMEAVKGTEKTVSYQSVEHCDACSGSGVKKGAKKSNCGTCGGTGQQTFIRGGFHMSTSCSTCGGSGVYVARKDICKPCDGQGRVVAVKQATINIPAGVDNGTQLLVAQKGDAAGRPNGRPGDLLVHVQVMPDKNFHREGSEIFISTTIPLHTAILGGSVIIPTVDGNVELKIPPGTQPDERKRLPKRGVVKVPGKTDGDRGDQIVTIKITVPKNITESQRTAFREAFGLADNEGATTSENQSESGKSSSGESKTIFETIKKTLHMDKKK</sequence>
<dbReference type="FunFam" id="2.60.260.20:FF:000005">
    <property type="entry name" value="Chaperone protein dnaJ 1, mitochondrial"/>
    <property type="match status" value="1"/>
</dbReference>
<dbReference type="InterPro" id="IPR002939">
    <property type="entry name" value="DnaJ_C"/>
</dbReference>
<dbReference type="SUPFAM" id="SSF46565">
    <property type="entry name" value="Chaperone J-domain"/>
    <property type="match status" value="1"/>
</dbReference>
<name>A0AAD5T748_9FUNG</name>
<evidence type="ECO:0000313" key="12">
    <source>
        <dbReference type="Proteomes" id="UP001211907"/>
    </source>
</evidence>
<dbReference type="InterPro" id="IPR036869">
    <property type="entry name" value="J_dom_sf"/>
</dbReference>
<evidence type="ECO:0000256" key="7">
    <source>
        <dbReference type="PROSITE-ProRule" id="PRU00546"/>
    </source>
</evidence>
<dbReference type="GO" id="GO:0005524">
    <property type="term" value="F:ATP binding"/>
    <property type="evidence" value="ECO:0007669"/>
    <property type="project" value="InterPro"/>
</dbReference>
<evidence type="ECO:0000256" key="6">
    <source>
        <dbReference type="ARBA" id="ARBA00072890"/>
    </source>
</evidence>
<evidence type="ECO:0000259" key="10">
    <source>
        <dbReference type="PROSITE" id="PS51188"/>
    </source>
</evidence>
<keyword evidence="4 7" id="KW-0862">Zinc</keyword>
<dbReference type="Gene3D" id="2.10.230.10">
    <property type="entry name" value="Heat shock protein DnaJ, cysteine-rich domain"/>
    <property type="match status" value="1"/>
</dbReference>
<dbReference type="PROSITE" id="PS51188">
    <property type="entry name" value="ZF_CR"/>
    <property type="match status" value="1"/>
</dbReference>
<evidence type="ECO:0000313" key="11">
    <source>
        <dbReference type="EMBL" id="KAJ3123748.1"/>
    </source>
</evidence>
<evidence type="ECO:0000256" key="1">
    <source>
        <dbReference type="ARBA" id="ARBA00022723"/>
    </source>
</evidence>
<keyword evidence="2" id="KW-0677">Repeat</keyword>
<evidence type="ECO:0000256" key="2">
    <source>
        <dbReference type="ARBA" id="ARBA00022737"/>
    </source>
</evidence>
<dbReference type="AlphaFoldDB" id="A0AAD5T748"/>
<dbReference type="GO" id="GO:0051082">
    <property type="term" value="F:unfolded protein binding"/>
    <property type="evidence" value="ECO:0007669"/>
    <property type="project" value="InterPro"/>
</dbReference>
<proteinExistence type="inferred from homology"/>
<evidence type="ECO:0000256" key="5">
    <source>
        <dbReference type="ARBA" id="ARBA00023186"/>
    </source>
</evidence>
<dbReference type="GO" id="GO:0031072">
    <property type="term" value="F:heat shock protein binding"/>
    <property type="evidence" value="ECO:0007669"/>
    <property type="project" value="InterPro"/>
</dbReference>
<feature type="region of interest" description="Disordered" evidence="8">
    <location>
        <begin position="374"/>
        <end position="416"/>
    </location>
</feature>
<dbReference type="PROSITE" id="PS50076">
    <property type="entry name" value="DNAJ_2"/>
    <property type="match status" value="1"/>
</dbReference>
<gene>
    <name evidence="11" type="ORF">HK100_011500</name>
</gene>
<keyword evidence="3 7" id="KW-0863">Zinc-finger</keyword>
<dbReference type="Proteomes" id="UP001211907">
    <property type="component" value="Unassembled WGS sequence"/>
</dbReference>
<dbReference type="GO" id="GO:0005737">
    <property type="term" value="C:cytoplasm"/>
    <property type="evidence" value="ECO:0007669"/>
    <property type="project" value="TreeGrafter"/>
</dbReference>
<dbReference type="HAMAP" id="MF_01152">
    <property type="entry name" value="DnaJ"/>
    <property type="match status" value="1"/>
</dbReference>